<dbReference type="AlphaFoldDB" id="L1I8K7"/>
<sequence length="273" mass="29465">MNYIPTEIGTEGGGEEQGGISGWKGGVEVGEGDDLPAPSPSAPELVLNDQTFLDLMESVQRNTRGLQDCLTYSEETRRQLKKVTSRLHELVDKVESMHREQVGWLKGCKRVCRECCEDYLEKLGERASLVHRDIEDGRKVTRRVLKGRSGHEGGVTEALEEAQMNILDLIEGLVDLRKGRGSIVSHAVATGVGAGVGAGLTAGASYGLSRLARGLGRREGDDGSEIDVEESTKDLLLQLLNSVEEMKEDIKRIADDKHTAQAAAPTASDTGAV</sequence>
<dbReference type="HOGENOM" id="CLU_1021001_0_0_1"/>
<dbReference type="EnsemblProtists" id="EKX32412">
    <property type="protein sequence ID" value="EKX32412"/>
    <property type="gene ID" value="GUITHDRAFT_121416"/>
</dbReference>
<protein>
    <submittedName>
        <fullName evidence="3 4">Uncharacterized protein</fullName>
    </submittedName>
</protein>
<accession>L1I8K7</accession>
<keyword evidence="1" id="KW-0175">Coiled coil</keyword>
<feature type="compositionally biased region" description="Gly residues" evidence="2">
    <location>
        <begin position="10"/>
        <end position="20"/>
    </location>
</feature>
<dbReference type="KEGG" id="gtt:GUITHDRAFT_121416"/>
<feature type="region of interest" description="Disordered" evidence="2">
    <location>
        <begin position="1"/>
        <end position="20"/>
    </location>
</feature>
<proteinExistence type="predicted"/>
<evidence type="ECO:0000313" key="3">
    <source>
        <dbReference type="EMBL" id="EKX32412.1"/>
    </source>
</evidence>
<reference evidence="5" key="2">
    <citation type="submission" date="2012-11" db="EMBL/GenBank/DDBJ databases">
        <authorList>
            <person name="Kuo A."/>
            <person name="Curtis B.A."/>
            <person name="Tanifuji G."/>
            <person name="Burki F."/>
            <person name="Gruber A."/>
            <person name="Irimia M."/>
            <person name="Maruyama S."/>
            <person name="Arias M.C."/>
            <person name="Ball S.G."/>
            <person name="Gile G.H."/>
            <person name="Hirakawa Y."/>
            <person name="Hopkins J.F."/>
            <person name="Rensing S.A."/>
            <person name="Schmutz J."/>
            <person name="Symeonidi A."/>
            <person name="Elias M."/>
            <person name="Eveleigh R.J."/>
            <person name="Herman E.K."/>
            <person name="Klute M.J."/>
            <person name="Nakayama T."/>
            <person name="Obornik M."/>
            <person name="Reyes-Prieto A."/>
            <person name="Armbrust E.V."/>
            <person name="Aves S.J."/>
            <person name="Beiko R.G."/>
            <person name="Coutinho P."/>
            <person name="Dacks J.B."/>
            <person name="Durnford D.G."/>
            <person name="Fast N.M."/>
            <person name="Green B.R."/>
            <person name="Grisdale C."/>
            <person name="Hempe F."/>
            <person name="Henrissat B."/>
            <person name="Hoppner M.P."/>
            <person name="Ishida K.-I."/>
            <person name="Kim E."/>
            <person name="Koreny L."/>
            <person name="Kroth P.G."/>
            <person name="Liu Y."/>
            <person name="Malik S.-B."/>
            <person name="Maier U.G."/>
            <person name="McRose D."/>
            <person name="Mock T."/>
            <person name="Neilson J.A."/>
            <person name="Onodera N.T."/>
            <person name="Poole A.M."/>
            <person name="Pritham E.J."/>
            <person name="Richards T.A."/>
            <person name="Rocap G."/>
            <person name="Roy S.W."/>
            <person name="Sarai C."/>
            <person name="Schaack S."/>
            <person name="Shirato S."/>
            <person name="Slamovits C.H."/>
            <person name="Spencer D.F."/>
            <person name="Suzuki S."/>
            <person name="Worden A.Z."/>
            <person name="Zauner S."/>
            <person name="Barry K."/>
            <person name="Bell C."/>
            <person name="Bharti A.K."/>
            <person name="Crow J.A."/>
            <person name="Grimwood J."/>
            <person name="Kramer R."/>
            <person name="Lindquist E."/>
            <person name="Lucas S."/>
            <person name="Salamov A."/>
            <person name="McFadden G.I."/>
            <person name="Lane C.E."/>
            <person name="Keeling P.J."/>
            <person name="Gray M.W."/>
            <person name="Grigoriev I.V."/>
            <person name="Archibald J.M."/>
        </authorList>
    </citation>
    <scope>NUCLEOTIDE SEQUENCE</scope>
    <source>
        <strain evidence="5">CCMP2712</strain>
    </source>
</reference>
<dbReference type="RefSeq" id="XP_005819392.1">
    <property type="nucleotide sequence ID" value="XM_005819335.1"/>
</dbReference>
<evidence type="ECO:0000313" key="4">
    <source>
        <dbReference type="EnsemblProtists" id="EKX32412"/>
    </source>
</evidence>
<dbReference type="PaxDb" id="55529-EKX32412"/>
<organism evidence="3">
    <name type="scientific">Guillardia theta (strain CCMP2712)</name>
    <name type="common">Cryptophyte</name>
    <dbReference type="NCBI Taxonomy" id="905079"/>
    <lineage>
        <taxon>Eukaryota</taxon>
        <taxon>Cryptophyceae</taxon>
        <taxon>Pyrenomonadales</taxon>
        <taxon>Geminigeraceae</taxon>
        <taxon>Guillardia</taxon>
    </lineage>
</organism>
<dbReference type="Proteomes" id="UP000011087">
    <property type="component" value="Unassembled WGS sequence"/>
</dbReference>
<feature type="coiled-coil region" evidence="1">
    <location>
        <begin position="73"/>
        <end position="100"/>
    </location>
</feature>
<evidence type="ECO:0000313" key="5">
    <source>
        <dbReference type="Proteomes" id="UP000011087"/>
    </source>
</evidence>
<dbReference type="GeneID" id="17289144"/>
<feature type="coiled-coil region" evidence="1">
    <location>
        <begin position="236"/>
        <end position="263"/>
    </location>
</feature>
<reference evidence="4" key="3">
    <citation type="submission" date="2016-03" db="UniProtKB">
        <authorList>
            <consortium name="EnsemblProtists"/>
        </authorList>
    </citation>
    <scope>IDENTIFICATION</scope>
</reference>
<evidence type="ECO:0000256" key="1">
    <source>
        <dbReference type="SAM" id="Coils"/>
    </source>
</evidence>
<gene>
    <name evidence="3" type="ORF">GUITHDRAFT_121416</name>
</gene>
<name>L1I8K7_GUITC</name>
<dbReference type="EMBL" id="JH993191">
    <property type="protein sequence ID" value="EKX32412.1"/>
    <property type="molecule type" value="Genomic_DNA"/>
</dbReference>
<reference evidence="3 5" key="1">
    <citation type="journal article" date="2012" name="Nature">
        <title>Algal genomes reveal evolutionary mosaicism and the fate of nucleomorphs.</title>
        <authorList>
            <consortium name="DOE Joint Genome Institute"/>
            <person name="Curtis B.A."/>
            <person name="Tanifuji G."/>
            <person name="Burki F."/>
            <person name="Gruber A."/>
            <person name="Irimia M."/>
            <person name="Maruyama S."/>
            <person name="Arias M.C."/>
            <person name="Ball S.G."/>
            <person name="Gile G.H."/>
            <person name="Hirakawa Y."/>
            <person name="Hopkins J.F."/>
            <person name="Kuo A."/>
            <person name="Rensing S.A."/>
            <person name="Schmutz J."/>
            <person name="Symeonidi A."/>
            <person name="Elias M."/>
            <person name="Eveleigh R.J."/>
            <person name="Herman E.K."/>
            <person name="Klute M.J."/>
            <person name="Nakayama T."/>
            <person name="Obornik M."/>
            <person name="Reyes-Prieto A."/>
            <person name="Armbrust E.V."/>
            <person name="Aves S.J."/>
            <person name="Beiko R.G."/>
            <person name="Coutinho P."/>
            <person name="Dacks J.B."/>
            <person name="Durnford D.G."/>
            <person name="Fast N.M."/>
            <person name="Green B.R."/>
            <person name="Grisdale C.J."/>
            <person name="Hempel F."/>
            <person name="Henrissat B."/>
            <person name="Hoppner M.P."/>
            <person name="Ishida K."/>
            <person name="Kim E."/>
            <person name="Koreny L."/>
            <person name="Kroth P.G."/>
            <person name="Liu Y."/>
            <person name="Malik S.B."/>
            <person name="Maier U.G."/>
            <person name="McRose D."/>
            <person name="Mock T."/>
            <person name="Neilson J.A."/>
            <person name="Onodera N.T."/>
            <person name="Poole A.M."/>
            <person name="Pritham E.J."/>
            <person name="Richards T.A."/>
            <person name="Rocap G."/>
            <person name="Roy S.W."/>
            <person name="Sarai C."/>
            <person name="Schaack S."/>
            <person name="Shirato S."/>
            <person name="Slamovits C.H."/>
            <person name="Spencer D.F."/>
            <person name="Suzuki S."/>
            <person name="Worden A.Z."/>
            <person name="Zauner S."/>
            <person name="Barry K."/>
            <person name="Bell C."/>
            <person name="Bharti A.K."/>
            <person name="Crow J.A."/>
            <person name="Grimwood J."/>
            <person name="Kramer R."/>
            <person name="Lindquist E."/>
            <person name="Lucas S."/>
            <person name="Salamov A."/>
            <person name="McFadden G.I."/>
            <person name="Lane C.E."/>
            <person name="Keeling P.J."/>
            <person name="Gray M.W."/>
            <person name="Grigoriev I.V."/>
            <person name="Archibald J.M."/>
        </authorList>
    </citation>
    <scope>NUCLEOTIDE SEQUENCE</scope>
    <source>
        <strain evidence="3 5">CCMP2712</strain>
    </source>
</reference>
<keyword evidence="5" id="KW-1185">Reference proteome</keyword>
<evidence type="ECO:0000256" key="2">
    <source>
        <dbReference type="SAM" id="MobiDB-lite"/>
    </source>
</evidence>